<gene>
    <name evidence="3" type="ORF">BU085_04320</name>
</gene>
<dbReference type="Proteomes" id="UP000240717">
    <property type="component" value="Unassembled WGS sequence"/>
</dbReference>
<keyword evidence="1" id="KW-1133">Transmembrane helix</keyword>
<dbReference type="AlphaFoldDB" id="A0A2T4Q1P2"/>
<proteinExistence type="predicted"/>
<keyword evidence="1" id="KW-0472">Membrane</keyword>
<name>A0A2T4Q1P2_STAWA</name>
<evidence type="ECO:0000313" key="4">
    <source>
        <dbReference type="Proteomes" id="UP000240717"/>
    </source>
</evidence>
<feature type="transmembrane region" description="Helical" evidence="1">
    <location>
        <begin position="6"/>
        <end position="25"/>
    </location>
</feature>
<reference evidence="3 4" key="1">
    <citation type="journal article" date="2016" name="Front. Microbiol.">
        <title>Comprehensive Phylogenetic Analysis of Bovine Non-aureus Staphylococci Species Based on Whole-Genome Sequencing.</title>
        <authorList>
            <person name="Naushad S."/>
            <person name="Barkema H.W."/>
            <person name="Luby C."/>
            <person name="Condas L.A."/>
            <person name="Nobrega D.B."/>
            <person name="Carson D.A."/>
            <person name="De Buck J."/>
        </authorList>
    </citation>
    <scope>NUCLEOTIDE SEQUENCE [LARGE SCALE GENOMIC DNA]</scope>
    <source>
        <strain evidence="3 4">SNUC 2993</strain>
    </source>
</reference>
<sequence>MKLIKFYLYPLLITLFISFIFWLWTKHTWVEYINVLFYVSLVIFIILFIILLVQEGIFDVTSYGFRRLKYQLSSTSRKRSMENDSFLNPQHVKKEHYMISSWVFPNLLIHFVLVLITIIISFNM</sequence>
<dbReference type="STRING" id="1194526.A284_08825"/>
<dbReference type="EMBL" id="PZEV01000010">
    <property type="protein sequence ID" value="PTI51646.1"/>
    <property type="molecule type" value="Genomic_DNA"/>
</dbReference>
<feature type="transmembrane region" description="Helical" evidence="1">
    <location>
        <begin position="32"/>
        <end position="53"/>
    </location>
</feature>
<keyword evidence="1" id="KW-0812">Transmembrane</keyword>
<evidence type="ECO:0000256" key="1">
    <source>
        <dbReference type="SAM" id="Phobius"/>
    </source>
</evidence>
<feature type="domain" description="DUF3899" evidence="2">
    <location>
        <begin position="33"/>
        <end position="122"/>
    </location>
</feature>
<feature type="transmembrane region" description="Helical" evidence="1">
    <location>
        <begin position="102"/>
        <end position="122"/>
    </location>
</feature>
<dbReference type="InterPro" id="IPR025007">
    <property type="entry name" value="DUF3899"/>
</dbReference>
<dbReference type="Pfam" id="PF13038">
    <property type="entry name" value="DUF3899"/>
    <property type="match status" value="1"/>
</dbReference>
<comment type="caution">
    <text evidence="3">The sequence shown here is derived from an EMBL/GenBank/DDBJ whole genome shotgun (WGS) entry which is preliminary data.</text>
</comment>
<evidence type="ECO:0000313" key="3">
    <source>
        <dbReference type="EMBL" id="PTI51646.1"/>
    </source>
</evidence>
<accession>A0A2T4Q1P2</accession>
<evidence type="ECO:0000259" key="2">
    <source>
        <dbReference type="Pfam" id="PF13038"/>
    </source>
</evidence>
<protein>
    <submittedName>
        <fullName evidence="3">DUF3899 domain-containing protein</fullName>
    </submittedName>
</protein>
<organism evidence="3 4">
    <name type="scientific">Staphylococcus warneri</name>
    <dbReference type="NCBI Taxonomy" id="1292"/>
    <lineage>
        <taxon>Bacteria</taxon>
        <taxon>Bacillati</taxon>
        <taxon>Bacillota</taxon>
        <taxon>Bacilli</taxon>
        <taxon>Bacillales</taxon>
        <taxon>Staphylococcaceae</taxon>
        <taxon>Staphylococcus</taxon>
    </lineage>
</organism>